<organism evidence="1 2">
    <name type="scientific">Chamaesiphon minutus (strain ATCC 27169 / PCC 6605)</name>
    <dbReference type="NCBI Taxonomy" id="1173020"/>
    <lineage>
        <taxon>Bacteria</taxon>
        <taxon>Bacillati</taxon>
        <taxon>Cyanobacteriota</taxon>
        <taxon>Cyanophyceae</taxon>
        <taxon>Gomontiellales</taxon>
        <taxon>Chamaesiphonaceae</taxon>
        <taxon>Chamaesiphon</taxon>
    </lineage>
</organism>
<dbReference type="EMBL" id="CP003601">
    <property type="protein sequence ID" value="AFY96953.1"/>
    <property type="molecule type" value="Genomic_DNA"/>
</dbReference>
<gene>
    <name evidence="1" type="ORF">Cha6605_6118</name>
</gene>
<dbReference type="AlphaFoldDB" id="K9UQJ5"/>
<evidence type="ECO:0000313" key="1">
    <source>
        <dbReference type="EMBL" id="AFY96953.1"/>
    </source>
</evidence>
<dbReference type="Proteomes" id="UP000010366">
    <property type="component" value="Plasmid pCHA6605.01"/>
</dbReference>
<dbReference type="KEGG" id="cmp:Cha6605_6118"/>
<keyword evidence="2" id="KW-1185">Reference proteome</keyword>
<keyword evidence="1" id="KW-0614">Plasmid</keyword>
<protein>
    <submittedName>
        <fullName evidence="1">Uncharacterized protein</fullName>
    </submittedName>
</protein>
<evidence type="ECO:0000313" key="2">
    <source>
        <dbReference type="Proteomes" id="UP000010366"/>
    </source>
</evidence>
<accession>K9UQJ5</accession>
<proteinExistence type="predicted"/>
<geneLocation type="plasmid" evidence="1 2">
    <name>pCHA6605.01</name>
</geneLocation>
<sequence length="55" mass="6071">MENMLNFSVDLPEFGWIGGKFPPNNSSAARVSGDDSDLRLTSEMDKKAPTEILKI</sequence>
<name>K9UQJ5_CHAP6</name>
<reference evidence="1 2" key="1">
    <citation type="submission" date="2012-05" db="EMBL/GenBank/DDBJ databases">
        <title>Noncontiguous Finished plasmid 1 of genome of Chamaesiphon sp. PCC 6605.</title>
        <authorList>
            <consortium name="US DOE Joint Genome Institute"/>
            <person name="Gugger M."/>
            <person name="Coursin T."/>
            <person name="Rippka R."/>
            <person name="Tandeau De Marsac N."/>
            <person name="Huntemann M."/>
            <person name="Wei C.-L."/>
            <person name="Han J."/>
            <person name="Detter J.C."/>
            <person name="Han C."/>
            <person name="Tapia R."/>
            <person name="Chen A."/>
            <person name="Kyrpides N."/>
            <person name="Mavromatis K."/>
            <person name="Markowitz V."/>
            <person name="Szeto E."/>
            <person name="Ivanova N."/>
            <person name="Pagani I."/>
            <person name="Pati A."/>
            <person name="Goodwin L."/>
            <person name="Nordberg H.P."/>
            <person name="Cantor M.N."/>
            <person name="Hua S.X."/>
            <person name="Woyke T."/>
            <person name="Kerfeld C.A."/>
        </authorList>
    </citation>
    <scope>NUCLEOTIDE SEQUENCE [LARGE SCALE GENOMIC DNA]</scope>
    <source>
        <strain evidence="2">ATCC 27169 / PCC 6605</strain>
        <plasmid evidence="2">Plasmid pCHA6605.01</plasmid>
    </source>
</reference>
<dbReference type="HOGENOM" id="CLU_3023675_0_0_3"/>